<dbReference type="Proteomes" id="UP001250858">
    <property type="component" value="Chromosome"/>
</dbReference>
<accession>A0ABY9RW43</accession>
<reference evidence="3 4" key="1">
    <citation type="submission" date="2023-09" db="EMBL/GenBank/DDBJ databases">
        <title>Complete genome of Streptomyces roseicoloratus T14.</title>
        <authorList>
            <person name="Bashizi T."/>
            <person name="Kim M.-J."/>
            <person name="Lee G."/>
            <person name="Tagele S.B."/>
            <person name="Shin J.-H."/>
        </authorList>
    </citation>
    <scope>NUCLEOTIDE SEQUENCE [LARGE SCALE GENOMIC DNA]</scope>
    <source>
        <strain evidence="3 4">T14</strain>
    </source>
</reference>
<organism evidence="3 4">
    <name type="scientific">Streptomyces roseicoloratus</name>
    <dbReference type="NCBI Taxonomy" id="2508722"/>
    <lineage>
        <taxon>Bacteria</taxon>
        <taxon>Bacillati</taxon>
        <taxon>Actinomycetota</taxon>
        <taxon>Actinomycetes</taxon>
        <taxon>Kitasatosporales</taxon>
        <taxon>Streptomycetaceae</taxon>
        <taxon>Streptomyces</taxon>
    </lineage>
</organism>
<gene>
    <name evidence="3" type="ORF">RGF97_18230</name>
</gene>
<dbReference type="RefSeq" id="WP_128984395.1">
    <property type="nucleotide sequence ID" value="NZ_CP133762.1"/>
</dbReference>
<evidence type="ECO:0000313" key="4">
    <source>
        <dbReference type="Proteomes" id="UP001250858"/>
    </source>
</evidence>
<name>A0ABY9RW43_9ACTN</name>
<proteinExistence type="predicted"/>
<evidence type="ECO:0000313" key="3">
    <source>
        <dbReference type="EMBL" id="WMX46391.1"/>
    </source>
</evidence>
<feature type="region of interest" description="Disordered" evidence="1">
    <location>
        <begin position="270"/>
        <end position="292"/>
    </location>
</feature>
<keyword evidence="2" id="KW-1133">Transmembrane helix</keyword>
<dbReference type="EMBL" id="CP133762">
    <property type="protein sequence ID" value="WMX46391.1"/>
    <property type="molecule type" value="Genomic_DNA"/>
</dbReference>
<keyword evidence="2" id="KW-0472">Membrane</keyword>
<feature type="transmembrane region" description="Helical" evidence="2">
    <location>
        <begin position="54"/>
        <end position="73"/>
    </location>
</feature>
<keyword evidence="2" id="KW-0812">Transmembrane</keyword>
<sequence length="427" mass="44954">MSQHGEHDQTNGWFEEELGAVLRRTGEGFSVDDRRELVDGGLVRGRRRLLRRRVATVGGALALAGIGVGGVYGGSVLGAPGATEQASVAGPAPTARPQDTGMAEIPVADLAAVLKAATPAGAWQIDGLGGVGQSVLGVYDDGKGKAAVSVGLYRAGTTRESGIGQVTCPDRTAVPYDACTSERLPGGDRLMVLQGYEYPDKREETKNWRAVLLTKDGFLVDASEYNAPSEKGSAITREDPPFDPAQLKALVTAEGWRPLLRQIPVLEPVKTRPGASHGTSAPQHGPDVGETLRSLLPSGKGLKVVEKSGDSTGGYVVVDDGTGKSLIGINVQPDMNRVRDDLFGSGEVTTLPDGTVVKLEKRPGEKGGAGVVWWSADTMSQDGFRVVVSAFNSGAQHESATRAEPALTTEELKTIALSPKWRERATR</sequence>
<evidence type="ECO:0000256" key="2">
    <source>
        <dbReference type="SAM" id="Phobius"/>
    </source>
</evidence>
<evidence type="ECO:0000256" key="1">
    <source>
        <dbReference type="SAM" id="MobiDB-lite"/>
    </source>
</evidence>
<keyword evidence="4" id="KW-1185">Reference proteome</keyword>
<evidence type="ECO:0008006" key="5">
    <source>
        <dbReference type="Google" id="ProtNLM"/>
    </source>
</evidence>
<protein>
    <recommendedName>
        <fullName evidence="5">LigA protein</fullName>
    </recommendedName>
</protein>